<feature type="region of interest" description="Disordered" evidence="3">
    <location>
        <begin position="1"/>
        <end position="67"/>
    </location>
</feature>
<dbReference type="InterPro" id="IPR000477">
    <property type="entry name" value="RT_dom"/>
</dbReference>
<dbReference type="SUPFAM" id="SSF56672">
    <property type="entry name" value="DNA/RNA polymerases"/>
    <property type="match status" value="1"/>
</dbReference>
<feature type="domain" description="Reverse transcriptase" evidence="4">
    <location>
        <begin position="285"/>
        <end position="465"/>
    </location>
</feature>
<sequence>MRQCTAPGQRVSPEDPEAHCSLSNSKRRFSAGGGAAGKRPSLVGIRGTGAQPGTFLKQSPEILQPTDPLPPKPVVQLTASLQLPNGFTLEVPITIDSGSNADFVGVDFIKQHRIALLPATMPLNVVTVDGRKLLGGQVVQQTPPMVMQIGNHREVISFNVTHLSDTPIVLGMSWLDRHSPGLAWYQRQLTFGSSYCAEHCIQPSQEGERQEDEPELHLSMVQAVPDKYKEFLDVFCEKEADKLPPHRPYDCAIDLLPGATLPTGKLYSMSEDERKELREFIELNLKRGFIQESKAAGGSPVFFVKKKDTPQKRLEVDFRVINSRTKPTAFPMPKIDDLLATVRKGRIFTKLDLRGAYNLIRMREGDEWKTTMFTPLGTYEYKVMPFGLQNGSHTFQAFMNHVLAGLLYKKCVCFLDDILIFSESQEAHEGDVKEVLQRLREHRLYTKLEKCQFDVKEVDFLGYKLSDKGLAMDSNKVRSVLDWKS</sequence>
<dbReference type="InterPro" id="IPR043502">
    <property type="entry name" value="DNA/RNA_pol_sf"/>
</dbReference>
<evidence type="ECO:0000313" key="6">
    <source>
        <dbReference type="Proteomes" id="UP000472272"/>
    </source>
</evidence>
<dbReference type="Ensembl" id="ENSPMRT00000008339.1">
    <property type="protein sequence ID" value="ENSPMRP00000007793.1"/>
    <property type="gene ID" value="ENSPMRG00000005272.1"/>
</dbReference>
<dbReference type="AlphaFoldDB" id="A0A670I7X5"/>
<dbReference type="OMA" id="YHGLNEM"/>
<dbReference type="Gene3D" id="3.10.10.10">
    <property type="entry name" value="HIV Type 1 Reverse Transcriptase, subunit A, domain 1"/>
    <property type="match status" value="1"/>
</dbReference>
<dbReference type="PROSITE" id="PS50878">
    <property type="entry name" value="RT_POL"/>
    <property type="match status" value="1"/>
</dbReference>
<comment type="similarity">
    <text evidence="1">Belongs to the beta type-B retroviral polymerase family. HERV class-II K(HML-2) pol subfamily.</text>
</comment>
<dbReference type="InterPro" id="IPR053134">
    <property type="entry name" value="RNA-dir_DNA_polymerase"/>
</dbReference>
<dbReference type="EC" id="3.1.26.4" evidence="2"/>
<name>A0A670I7X5_PODMU</name>
<dbReference type="InterPro" id="IPR021109">
    <property type="entry name" value="Peptidase_aspartic_dom_sf"/>
</dbReference>
<dbReference type="InterPro" id="IPR043128">
    <property type="entry name" value="Rev_trsase/Diguanyl_cyclase"/>
</dbReference>
<keyword evidence="6" id="KW-1185">Reference proteome</keyword>
<reference evidence="5" key="2">
    <citation type="submission" date="2025-08" db="UniProtKB">
        <authorList>
            <consortium name="Ensembl"/>
        </authorList>
    </citation>
    <scope>IDENTIFICATION</scope>
</reference>
<reference evidence="5 6" key="1">
    <citation type="journal article" date="2019" name="Proc. Natl. Acad. Sci. U.S.A.">
        <title>Regulatory changes in pterin and carotenoid genes underlie balanced color polymorphisms in the wall lizard.</title>
        <authorList>
            <person name="Andrade P."/>
            <person name="Pinho C."/>
            <person name="Perez I de Lanuza G."/>
            <person name="Afonso S."/>
            <person name="Brejcha J."/>
            <person name="Rubin C.J."/>
            <person name="Wallerman O."/>
            <person name="Pereira P."/>
            <person name="Sabatino S.J."/>
            <person name="Bellati A."/>
            <person name="Pellitteri-Rosa D."/>
            <person name="Bosakova Z."/>
            <person name="Bunikis I."/>
            <person name="Carretero M.A."/>
            <person name="Feiner N."/>
            <person name="Marsik P."/>
            <person name="Pauperio F."/>
            <person name="Salvi D."/>
            <person name="Soler L."/>
            <person name="While G.M."/>
            <person name="Uller T."/>
            <person name="Font E."/>
            <person name="Andersson L."/>
            <person name="Carneiro M."/>
        </authorList>
    </citation>
    <scope>NUCLEOTIDE SEQUENCE</scope>
</reference>
<dbReference type="Gene3D" id="2.40.70.10">
    <property type="entry name" value="Acid Proteases"/>
    <property type="match status" value="1"/>
</dbReference>
<proteinExistence type="inferred from homology"/>
<evidence type="ECO:0000259" key="4">
    <source>
        <dbReference type="PROSITE" id="PS50878"/>
    </source>
</evidence>
<dbReference type="PANTHER" id="PTHR24559">
    <property type="entry name" value="TRANSPOSON TY3-I GAG-POL POLYPROTEIN"/>
    <property type="match status" value="1"/>
</dbReference>
<evidence type="ECO:0000256" key="3">
    <source>
        <dbReference type="SAM" id="MobiDB-lite"/>
    </source>
</evidence>
<protein>
    <recommendedName>
        <fullName evidence="2">ribonuclease H</fullName>
        <ecNumber evidence="2">3.1.26.4</ecNumber>
    </recommendedName>
</protein>
<evidence type="ECO:0000313" key="5">
    <source>
        <dbReference type="Ensembl" id="ENSPMRP00000007793.1"/>
    </source>
</evidence>
<dbReference type="GO" id="GO:0004523">
    <property type="term" value="F:RNA-DNA hybrid ribonuclease activity"/>
    <property type="evidence" value="ECO:0007669"/>
    <property type="project" value="UniProtKB-EC"/>
</dbReference>
<accession>A0A670I7X5</accession>
<dbReference type="Gene3D" id="3.30.70.270">
    <property type="match status" value="1"/>
</dbReference>
<evidence type="ECO:0000256" key="2">
    <source>
        <dbReference type="ARBA" id="ARBA00012180"/>
    </source>
</evidence>
<dbReference type="PANTHER" id="PTHR24559:SF440">
    <property type="entry name" value="RIBONUCLEASE H"/>
    <property type="match status" value="1"/>
</dbReference>
<reference evidence="5" key="3">
    <citation type="submission" date="2025-09" db="UniProtKB">
        <authorList>
            <consortium name="Ensembl"/>
        </authorList>
    </citation>
    <scope>IDENTIFICATION</scope>
</reference>
<dbReference type="CDD" id="cd01647">
    <property type="entry name" value="RT_LTR"/>
    <property type="match status" value="1"/>
</dbReference>
<dbReference type="CDD" id="cd00303">
    <property type="entry name" value="retropepsin_like"/>
    <property type="match status" value="1"/>
</dbReference>
<dbReference type="GeneTree" id="ENSGT00940000168677"/>
<evidence type="ECO:0000256" key="1">
    <source>
        <dbReference type="ARBA" id="ARBA00010879"/>
    </source>
</evidence>
<dbReference type="Proteomes" id="UP000472272">
    <property type="component" value="Chromosome 7"/>
</dbReference>
<dbReference type="Pfam" id="PF00078">
    <property type="entry name" value="RVT_1"/>
    <property type="match status" value="1"/>
</dbReference>
<organism evidence="5 6">
    <name type="scientific">Podarcis muralis</name>
    <name type="common">Wall lizard</name>
    <name type="synonym">Lacerta muralis</name>
    <dbReference type="NCBI Taxonomy" id="64176"/>
    <lineage>
        <taxon>Eukaryota</taxon>
        <taxon>Metazoa</taxon>
        <taxon>Chordata</taxon>
        <taxon>Craniata</taxon>
        <taxon>Vertebrata</taxon>
        <taxon>Euteleostomi</taxon>
        <taxon>Lepidosauria</taxon>
        <taxon>Squamata</taxon>
        <taxon>Bifurcata</taxon>
        <taxon>Unidentata</taxon>
        <taxon>Episquamata</taxon>
        <taxon>Laterata</taxon>
        <taxon>Lacertibaenia</taxon>
        <taxon>Lacertidae</taxon>
        <taxon>Podarcis</taxon>
    </lineage>
</organism>